<keyword evidence="5" id="KW-0378">Hydrolase</keyword>
<dbReference type="SMART" id="SM00228">
    <property type="entry name" value="PDZ"/>
    <property type="match status" value="2"/>
</dbReference>
<evidence type="ECO:0000256" key="7">
    <source>
        <dbReference type="PIRSR" id="PIRSR611782-1"/>
    </source>
</evidence>
<evidence type="ECO:0000313" key="12">
    <source>
        <dbReference type="Proteomes" id="UP000676409"/>
    </source>
</evidence>
<dbReference type="KEGG" id="caul:KCG34_11530"/>
<feature type="binding site" evidence="8">
    <location>
        <begin position="227"/>
        <end position="229"/>
    </location>
    <ligand>
        <name>substrate</name>
    </ligand>
</feature>
<feature type="active site" description="Charge relay system" evidence="7">
    <location>
        <position position="155"/>
    </location>
</feature>
<proteinExistence type="inferred from homology"/>
<dbReference type="EMBL" id="CP073078">
    <property type="protein sequence ID" value="QUD90440.1"/>
    <property type="molecule type" value="Genomic_DNA"/>
</dbReference>
<dbReference type="Proteomes" id="UP000676409">
    <property type="component" value="Chromosome"/>
</dbReference>
<dbReference type="PANTHER" id="PTHR22939:SF129">
    <property type="entry name" value="SERINE PROTEASE HTRA2, MITOCHONDRIAL"/>
    <property type="match status" value="1"/>
</dbReference>
<dbReference type="PRINTS" id="PR00834">
    <property type="entry name" value="PROTEASES2C"/>
</dbReference>
<keyword evidence="12" id="KW-1185">Reference proteome</keyword>
<comment type="similarity">
    <text evidence="1">Belongs to the peptidase S1C family.</text>
</comment>
<dbReference type="GO" id="GO:0006508">
    <property type="term" value="P:proteolysis"/>
    <property type="evidence" value="ECO:0007669"/>
    <property type="project" value="UniProtKB-KW"/>
</dbReference>
<organism evidence="11 12">
    <name type="scientific">Phenylobacterium montanum</name>
    <dbReference type="NCBI Taxonomy" id="2823693"/>
    <lineage>
        <taxon>Bacteria</taxon>
        <taxon>Pseudomonadati</taxon>
        <taxon>Pseudomonadota</taxon>
        <taxon>Alphaproteobacteria</taxon>
        <taxon>Caulobacterales</taxon>
        <taxon>Caulobacteraceae</taxon>
        <taxon>Phenylobacterium</taxon>
    </lineage>
</organism>
<dbReference type="SUPFAM" id="SSF50156">
    <property type="entry name" value="PDZ domain-like"/>
    <property type="match status" value="2"/>
</dbReference>
<evidence type="ECO:0000256" key="6">
    <source>
        <dbReference type="ARBA" id="ARBA00022825"/>
    </source>
</evidence>
<dbReference type="InterPro" id="IPR009003">
    <property type="entry name" value="Peptidase_S1_PA"/>
</dbReference>
<evidence type="ECO:0000256" key="3">
    <source>
        <dbReference type="ARBA" id="ARBA00022729"/>
    </source>
</evidence>
<gene>
    <name evidence="11" type="ORF">KCG34_11530</name>
</gene>
<keyword evidence="6" id="KW-0720">Serine protease</keyword>
<evidence type="ECO:0000259" key="10">
    <source>
        <dbReference type="PROSITE" id="PS50106"/>
    </source>
</evidence>
<keyword evidence="2" id="KW-0645">Protease</keyword>
<dbReference type="CDD" id="cd10839">
    <property type="entry name" value="cpPDZ1_DegP-like"/>
    <property type="match status" value="1"/>
</dbReference>
<dbReference type="SUPFAM" id="SSF50494">
    <property type="entry name" value="Trypsin-like serine proteases"/>
    <property type="match status" value="1"/>
</dbReference>
<dbReference type="Gene3D" id="2.40.10.120">
    <property type="match status" value="1"/>
</dbReference>
<reference evidence="11" key="1">
    <citation type="submission" date="2021-04" db="EMBL/GenBank/DDBJ databases">
        <title>The complete genome sequence of Caulobacter sp. S6.</title>
        <authorList>
            <person name="Tang Y."/>
            <person name="Ouyang W."/>
            <person name="Liu Q."/>
            <person name="Huang B."/>
            <person name="Guo Z."/>
            <person name="Lei P."/>
        </authorList>
    </citation>
    <scope>NUCLEOTIDE SEQUENCE</scope>
    <source>
        <strain evidence="11">S6</strain>
    </source>
</reference>
<dbReference type="InterPro" id="IPR011782">
    <property type="entry name" value="Pept_S1C_Do"/>
</dbReference>
<evidence type="ECO:0000256" key="4">
    <source>
        <dbReference type="ARBA" id="ARBA00022737"/>
    </source>
</evidence>
<dbReference type="Gene3D" id="2.30.42.10">
    <property type="match status" value="2"/>
</dbReference>
<evidence type="ECO:0000256" key="9">
    <source>
        <dbReference type="SAM" id="MobiDB-lite"/>
    </source>
</evidence>
<keyword evidence="3" id="KW-0732">Signal</keyword>
<dbReference type="Pfam" id="PF13365">
    <property type="entry name" value="Trypsin_2"/>
    <property type="match status" value="1"/>
</dbReference>
<dbReference type="PANTHER" id="PTHR22939">
    <property type="entry name" value="SERINE PROTEASE FAMILY S1C HTRA-RELATED"/>
    <property type="match status" value="1"/>
</dbReference>
<protein>
    <submittedName>
        <fullName evidence="11">Do family serine endopeptidase</fullName>
    </submittedName>
</protein>
<dbReference type="InterPro" id="IPR001478">
    <property type="entry name" value="PDZ"/>
</dbReference>
<evidence type="ECO:0000256" key="2">
    <source>
        <dbReference type="ARBA" id="ARBA00022670"/>
    </source>
</evidence>
<dbReference type="RefSeq" id="WP_211940491.1">
    <property type="nucleotide sequence ID" value="NZ_CP073078.1"/>
</dbReference>
<evidence type="ECO:0000256" key="5">
    <source>
        <dbReference type="ARBA" id="ARBA00022801"/>
    </source>
</evidence>
<dbReference type="AlphaFoldDB" id="A0A975G3G4"/>
<dbReference type="PROSITE" id="PS50106">
    <property type="entry name" value="PDZ"/>
    <property type="match status" value="2"/>
</dbReference>
<dbReference type="NCBIfam" id="TIGR02037">
    <property type="entry name" value="degP_htrA_DO"/>
    <property type="match status" value="1"/>
</dbReference>
<keyword evidence="4" id="KW-0677">Repeat</keyword>
<dbReference type="InterPro" id="IPR001940">
    <property type="entry name" value="Peptidase_S1C"/>
</dbReference>
<dbReference type="InterPro" id="IPR036034">
    <property type="entry name" value="PDZ_sf"/>
</dbReference>
<dbReference type="Pfam" id="PF13180">
    <property type="entry name" value="PDZ_2"/>
    <property type="match status" value="2"/>
</dbReference>
<evidence type="ECO:0000313" key="11">
    <source>
        <dbReference type="EMBL" id="QUD90440.1"/>
    </source>
</evidence>
<name>A0A975G3G4_9CAUL</name>
<dbReference type="GO" id="GO:0004252">
    <property type="term" value="F:serine-type endopeptidase activity"/>
    <property type="evidence" value="ECO:0007669"/>
    <property type="project" value="InterPro"/>
</dbReference>
<sequence>MKKTQFIAGAAVGAVATVLAGAGGYWARGAEAATAGEPAALASASPSSFADIVQKVSPAVVSIDVEGKAKRDPAAFRGQAPQLPFGFEFRQLVPEDPEGAPAPKMRATGSGFLISSDGYIVTNNHVIDGADDIKVRLTDGRELKAHLVGRDAATDIAVVKVEGHDFTYVSFEDRAKPRVGDWVVAVGNPFGLGGTATAGIVSALGRKNVSDSNYVDYMQIDAPINRGNSGGPTFDVQGRVVGVNTAIFSPSGGSVGIGFDIPADVAAQVSKQLISGGKVVRGYIGAAIQDVTPEIADSLGLAQPKGALVAELTPGGPSQRAGLQPGDVVQKINGREVASASDLTRQVALASAGETLKLDVLRNGRVQAIDVHSGIRPSEAQLASNDTPDEAGAGGAEPASSKVLGMRLEPNASGGVTIDGVGRGSDAADKGLQAGDVILSAAGRPTATPADLSAAVAQQKREGRKAVLLMVQRDGRRSFVPLSLSEAKG</sequence>
<feature type="active site" description="Charge relay system" evidence="7">
    <location>
        <position position="125"/>
    </location>
</feature>
<evidence type="ECO:0000256" key="8">
    <source>
        <dbReference type="PIRSR" id="PIRSR611782-2"/>
    </source>
</evidence>
<accession>A0A975G3G4</accession>
<feature type="region of interest" description="Disordered" evidence="9">
    <location>
        <begin position="377"/>
        <end position="399"/>
    </location>
</feature>
<feature type="domain" description="PDZ" evidence="10">
    <location>
        <begin position="273"/>
        <end position="364"/>
    </location>
</feature>
<feature type="binding site" evidence="8">
    <location>
        <position position="155"/>
    </location>
    <ligand>
        <name>substrate</name>
    </ligand>
</feature>
<feature type="binding site" evidence="8">
    <location>
        <position position="66"/>
    </location>
    <ligand>
        <name>substrate</name>
    </ligand>
</feature>
<feature type="active site" description="Charge relay system" evidence="7">
    <location>
        <position position="229"/>
    </location>
</feature>
<evidence type="ECO:0000256" key="1">
    <source>
        <dbReference type="ARBA" id="ARBA00010541"/>
    </source>
</evidence>
<feature type="domain" description="PDZ" evidence="10">
    <location>
        <begin position="404"/>
        <end position="474"/>
    </location>
</feature>
<feature type="binding site" evidence="8">
    <location>
        <position position="125"/>
    </location>
    <ligand>
        <name>substrate</name>
    </ligand>
</feature>